<dbReference type="EMBL" id="CP130612">
    <property type="protein sequence ID" value="WKW13106.1"/>
    <property type="molecule type" value="Genomic_DNA"/>
</dbReference>
<dbReference type="InterPro" id="IPR000192">
    <property type="entry name" value="Aminotrans_V_dom"/>
</dbReference>
<protein>
    <submittedName>
        <fullName evidence="6">Aminotransferase class V-fold PLP-dependent enzyme</fullName>
    </submittedName>
</protein>
<name>A0AA49K1G4_9BACT</name>
<dbReference type="GO" id="GO:0009435">
    <property type="term" value="P:NAD+ biosynthetic process"/>
    <property type="evidence" value="ECO:0007669"/>
    <property type="project" value="InterPro"/>
</dbReference>
<dbReference type="EMBL" id="CP130613">
    <property type="protein sequence ID" value="WKW16012.1"/>
    <property type="molecule type" value="Genomic_DNA"/>
</dbReference>
<reference evidence="6" key="1">
    <citation type="submission" date="2023-07" db="EMBL/GenBank/DDBJ databases">
        <authorList>
            <person name="Haufschild T."/>
            <person name="Kallscheuer N."/>
            <person name="Hammer J."/>
            <person name="Kohn T."/>
            <person name="Kabuu M."/>
            <person name="Jogler M."/>
            <person name="Wohfarth N."/>
            <person name="Heuer A."/>
            <person name="Rohde M."/>
            <person name="van Teeseling M.C.F."/>
            <person name="Jogler C."/>
        </authorList>
    </citation>
    <scope>NUCLEOTIDE SEQUENCE</scope>
    <source>
        <strain evidence="5">Strain 138</strain>
        <strain evidence="6">Strain 318</strain>
    </source>
</reference>
<dbReference type="InterPro" id="IPR010111">
    <property type="entry name" value="Kynureninase"/>
</dbReference>
<evidence type="ECO:0000256" key="3">
    <source>
        <dbReference type="ARBA" id="ARBA00022898"/>
    </source>
</evidence>
<dbReference type="GO" id="GO:0043420">
    <property type="term" value="P:anthranilate metabolic process"/>
    <property type="evidence" value="ECO:0007669"/>
    <property type="project" value="TreeGrafter"/>
</dbReference>
<dbReference type="PANTHER" id="PTHR14084:SF0">
    <property type="entry name" value="KYNURENINASE"/>
    <property type="match status" value="1"/>
</dbReference>
<dbReference type="InterPro" id="IPR015422">
    <property type="entry name" value="PyrdxlP-dep_Trfase_small"/>
</dbReference>
<keyword evidence="3" id="KW-0663">Pyridoxal phosphate</keyword>
<dbReference type="GO" id="GO:0019441">
    <property type="term" value="P:L-tryptophan catabolic process to kynurenine"/>
    <property type="evidence" value="ECO:0007669"/>
    <property type="project" value="TreeGrafter"/>
</dbReference>
<evidence type="ECO:0000256" key="1">
    <source>
        <dbReference type="ARBA" id="ARBA00022642"/>
    </source>
</evidence>
<dbReference type="GO" id="GO:0030429">
    <property type="term" value="F:kynureninase activity"/>
    <property type="evidence" value="ECO:0007669"/>
    <property type="project" value="InterPro"/>
</dbReference>
<keyword evidence="6" id="KW-0032">Aminotransferase</keyword>
<keyword evidence="6" id="KW-0808">Transferase</keyword>
<keyword evidence="1" id="KW-0662">Pyridine nucleotide biosynthesis</keyword>
<sequence>MTDALLAFREEFPILSTCTYLVSNSLGAMPRGVPGRLQEYADAWRTHGVRAWAKGWWEMPVTVGDVVAPLIGAAPHEVGIVPTVTIAQATVLSAVPITAQRNEIVMTALDFPSVRYAIEQLAPKFGARVIVVPSEDGISIDQQALHAAITERTALVCVSHVLFRSAYIIDADALVAHAHAQGALVSLDAYHSVGVIPVDVKRSKVDFLAGGVLKWLCGGPGGCFLYASPAMSERLAPALTGWQAHKRPFAFDTTMEPADGIWRWLGGTPTVPSLYAATEGPRIVRAAGMAQVRAKSLRQTALLVELADARGYRLTAPRDPSRRGGTIAFDVPHAAAVAQALLARDVVIDFRPGAGIRVAPHFYTTDDEVRRVVGEIDDILATDAWKAFADTRPTVT</sequence>
<dbReference type="GO" id="GO:0030170">
    <property type="term" value="F:pyridoxal phosphate binding"/>
    <property type="evidence" value="ECO:0007669"/>
    <property type="project" value="InterPro"/>
</dbReference>
<dbReference type="SUPFAM" id="SSF53383">
    <property type="entry name" value="PLP-dependent transferases"/>
    <property type="match status" value="1"/>
</dbReference>
<dbReference type="RefSeq" id="WP_367885968.1">
    <property type="nucleotide sequence ID" value="NZ_CP130612.1"/>
</dbReference>
<gene>
    <name evidence="5" type="ORF">Strain138_002421</name>
    <name evidence="6" type="ORF">Strain318_002420</name>
</gene>
<organism evidence="6 7">
    <name type="scientific">Pseudogemmatithrix spongiicola</name>
    <dbReference type="NCBI Taxonomy" id="3062599"/>
    <lineage>
        <taxon>Bacteria</taxon>
        <taxon>Pseudomonadati</taxon>
        <taxon>Gemmatimonadota</taxon>
        <taxon>Gemmatimonadia</taxon>
        <taxon>Gemmatimonadales</taxon>
        <taxon>Gemmatimonadaceae</taxon>
        <taxon>Pseudogemmatithrix</taxon>
    </lineage>
</organism>
<dbReference type="Gene3D" id="3.40.640.10">
    <property type="entry name" value="Type I PLP-dependent aspartate aminotransferase-like (Major domain)"/>
    <property type="match status" value="1"/>
</dbReference>
<dbReference type="KEGG" id="pspc:Strain318_002420"/>
<evidence type="ECO:0000256" key="2">
    <source>
        <dbReference type="ARBA" id="ARBA00022801"/>
    </source>
</evidence>
<keyword evidence="7" id="KW-1185">Reference proteome</keyword>
<evidence type="ECO:0000313" key="6">
    <source>
        <dbReference type="EMBL" id="WKW16012.1"/>
    </source>
</evidence>
<evidence type="ECO:0000313" key="5">
    <source>
        <dbReference type="EMBL" id="WKW13106.1"/>
    </source>
</evidence>
<accession>A0AA49Q5T1</accession>
<dbReference type="Pfam" id="PF00266">
    <property type="entry name" value="Aminotran_5"/>
    <property type="match status" value="1"/>
</dbReference>
<dbReference type="PANTHER" id="PTHR14084">
    <property type="entry name" value="KYNURENINASE"/>
    <property type="match status" value="1"/>
</dbReference>
<dbReference type="Gene3D" id="3.90.1150.10">
    <property type="entry name" value="Aspartate Aminotransferase, domain 1"/>
    <property type="match status" value="1"/>
</dbReference>
<evidence type="ECO:0000313" key="7">
    <source>
        <dbReference type="Proteomes" id="UP001229955"/>
    </source>
</evidence>
<evidence type="ECO:0000259" key="4">
    <source>
        <dbReference type="Pfam" id="PF00266"/>
    </source>
</evidence>
<dbReference type="GO" id="GO:0005737">
    <property type="term" value="C:cytoplasm"/>
    <property type="evidence" value="ECO:0007669"/>
    <property type="project" value="InterPro"/>
</dbReference>
<proteinExistence type="predicted"/>
<dbReference type="Proteomes" id="UP001229955">
    <property type="component" value="Chromosome"/>
</dbReference>
<dbReference type="InterPro" id="IPR015424">
    <property type="entry name" value="PyrdxlP-dep_Trfase"/>
</dbReference>
<accession>A0AA49K1G4</accession>
<dbReference type="GO" id="GO:0008483">
    <property type="term" value="F:transaminase activity"/>
    <property type="evidence" value="ECO:0007669"/>
    <property type="project" value="UniProtKB-KW"/>
</dbReference>
<dbReference type="InterPro" id="IPR015421">
    <property type="entry name" value="PyrdxlP-dep_Trfase_major"/>
</dbReference>
<dbReference type="AlphaFoldDB" id="A0AA49K1G4"/>
<feature type="domain" description="Aminotransferase class V" evidence="4">
    <location>
        <begin position="65"/>
        <end position="346"/>
    </location>
</feature>
<keyword evidence="2" id="KW-0378">Hydrolase</keyword>